<dbReference type="NCBIfam" id="TIGR00250">
    <property type="entry name" value="RNAse_H_YqgF"/>
    <property type="match status" value="1"/>
</dbReference>
<dbReference type="CDD" id="cd16964">
    <property type="entry name" value="YqgF"/>
    <property type="match status" value="1"/>
</dbReference>
<dbReference type="InterPro" id="IPR037027">
    <property type="entry name" value="YqgF/RNaseH-like_dom_sf"/>
</dbReference>
<comment type="subcellular location">
    <subcellularLocation>
        <location evidence="5">Cytoplasm</location>
    </subcellularLocation>
</comment>
<dbReference type="GO" id="GO:0005829">
    <property type="term" value="C:cytosol"/>
    <property type="evidence" value="ECO:0007669"/>
    <property type="project" value="TreeGrafter"/>
</dbReference>
<dbReference type="InterPro" id="IPR012337">
    <property type="entry name" value="RNaseH-like_sf"/>
</dbReference>
<name>A0A261FG51_9BIFI</name>
<reference evidence="7 8" key="1">
    <citation type="journal article" date="2017" name="BMC Genomics">
        <title>Comparative genomic and phylogenomic analyses of the Bifidobacteriaceae family.</title>
        <authorList>
            <person name="Lugli G.A."/>
            <person name="Milani C."/>
            <person name="Turroni F."/>
            <person name="Duranti S."/>
            <person name="Mancabelli L."/>
            <person name="Mangifesta M."/>
            <person name="Ferrario C."/>
            <person name="Modesto M."/>
            <person name="Mattarelli P."/>
            <person name="Jiri K."/>
            <person name="van Sinderen D."/>
            <person name="Ventura M."/>
        </authorList>
    </citation>
    <scope>NUCLEOTIDE SEQUENCE [LARGE SCALE GENOMIC DNA]</scope>
    <source>
        <strain evidence="7 8">DSM 100196</strain>
    </source>
</reference>
<evidence type="ECO:0000259" key="6">
    <source>
        <dbReference type="SMART" id="SM00732"/>
    </source>
</evidence>
<accession>A0A261FG51</accession>
<feature type="domain" description="YqgF/RNase H-like" evidence="6">
    <location>
        <begin position="1"/>
        <end position="124"/>
    </location>
</feature>
<dbReference type="PANTHER" id="PTHR33317:SF4">
    <property type="entry name" value="POLYNUCLEOTIDYL TRANSFERASE, RIBONUCLEASE H-LIKE SUPERFAMILY PROTEIN"/>
    <property type="match status" value="1"/>
</dbReference>
<keyword evidence="2 5" id="KW-0690">Ribosome biogenesis</keyword>
<evidence type="ECO:0000256" key="2">
    <source>
        <dbReference type="ARBA" id="ARBA00022517"/>
    </source>
</evidence>
<dbReference type="Pfam" id="PF03652">
    <property type="entry name" value="RuvX"/>
    <property type="match status" value="1"/>
</dbReference>
<dbReference type="GO" id="GO:0000967">
    <property type="term" value="P:rRNA 5'-end processing"/>
    <property type="evidence" value="ECO:0007669"/>
    <property type="project" value="UniProtKB-UniRule"/>
</dbReference>
<keyword evidence="1 5" id="KW-0963">Cytoplasm</keyword>
<dbReference type="Proteomes" id="UP000216871">
    <property type="component" value="Unassembled WGS sequence"/>
</dbReference>
<evidence type="ECO:0000256" key="4">
    <source>
        <dbReference type="ARBA" id="ARBA00022801"/>
    </source>
</evidence>
<dbReference type="HAMAP" id="MF_00651">
    <property type="entry name" value="Nuclease_YqgF"/>
    <property type="match status" value="1"/>
</dbReference>
<dbReference type="AlphaFoldDB" id="A0A261FG51"/>
<dbReference type="EC" id="3.1.-.-" evidence="5"/>
<sequence>MVWLGVDLGNARVGLALSDPELTFAYPAGNIHVAGDYFFAIDEVLNIIEDEQVTHVVVGLPLNMDGTEGKSAKKARRWASNLEKRLIAEFGPEAGEWDSSEPSEGALAIPRVSLIDERLTTVSAHRQLFEAQRSSNRHRPVVDQQSAVVILQTALDRAREQ</sequence>
<dbReference type="GO" id="GO:0004518">
    <property type="term" value="F:nuclease activity"/>
    <property type="evidence" value="ECO:0007669"/>
    <property type="project" value="UniProtKB-KW"/>
</dbReference>
<evidence type="ECO:0000256" key="1">
    <source>
        <dbReference type="ARBA" id="ARBA00022490"/>
    </source>
</evidence>
<comment type="similarity">
    <text evidence="5">Belongs to the YqgF HJR family.</text>
</comment>
<dbReference type="InterPro" id="IPR005227">
    <property type="entry name" value="YqgF"/>
</dbReference>
<dbReference type="SUPFAM" id="SSF53098">
    <property type="entry name" value="Ribonuclease H-like"/>
    <property type="match status" value="1"/>
</dbReference>
<gene>
    <name evidence="7" type="ORF">BMYO_1764</name>
</gene>
<evidence type="ECO:0000313" key="8">
    <source>
        <dbReference type="Proteomes" id="UP000216871"/>
    </source>
</evidence>
<comment type="caution">
    <text evidence="7">The sequence shown here is derived from an EMBL/GenBank/DDBJ whole genome shotgun (WGS) entry which is preliminary data.</text>
</comment>
<keyword evidence="4 5" id="KW-0378">Hydrolase</keyword>
<keyword evidence="8" id="KW-1185">Reference proteome</keyword>
<dbReference type="OrthoDB" id="9790539at2"/>
<dbReference type="Gene3D" id="3.30.420.140">
    <property type="entry name" value="YqgF/RNase H-like domain"/>
    <property type="match status" value="1"/>
</dbReference>
<dbReference type="SMART" id="SM00732">
    <property type="entry name" value="YqgFc"/>
    <property type="match status" value="1"/>
</dbReference>
<dbReference type="InterPro" id="IPR006641">
    <property type="entry name" value="YqgF/RNaseH-like_dom"/>
</dbReference>
<dbReference type="RefSeq" id="WP_094668183.1">
    <property type="nucleotide sequence ID" value="NZ_MWWW01000023.1"/>
</dbReference>
<proteinExistence type="inferred from homology"/>
<evidence type="ECO:0000256" key="5">
    <source>
        <dbReference type="HAMAP-Rule" id="MF_00651"/>
    </source>
</evidence>
<keyword evidence="3 5" id="KW-0540">Nuclease</keyword>
<evidence type="ECO:0000256" key="3">
    <source>
        <dbReference type="ARBA" id="ARBA00022722"/>
    </source>
</evidence>
<comment type="function">
    <text evidence="5">Could be a nuclease involved in processing of the 5'-end of pre-16S rRNA.</text>
</comment>
<protein>
    <recommendedName>
        <fullName evidence="5">Putative pre-16S rRNA nuclease</fullName>
        <ecNumber evidence="5">3.1.-.-</ecNumber>
    </recommendedName>
</protein>
<dbReference type="PANTHER" id="PTHR33317">
    <property type="entry name" value="POLYNUCLEOTIDYL TRANSFERASE, RIBONUCLEASE H-LIKE SUPERFAMILY PROTEIN"/>
    <property type="match status" value="1"/>
</dbReference>
<evidence type="ECO:0000313" key="7">
    <source>
        <dbReference type="EMBL" id="OZG58048.1"/>
    </source>
</evidence>
<dbReference type="GO" id="GO:0016788">
    <property type="term" value="F:hydrolase activity, acting on ester bonds"/>
    <property type="evidence" value="ECO:0007669"/>
    <property type="project" value="UniProtKB-UniRule"/>
</dbReference>
<organism evidence="7 8">
    <name type="scientific">Bifidobacterium myosotis</name>
    <dbReference type="NCBI Taxonomy" id="1630166"/>
    <lineage>
        <taxon>Bacteria</taxon>
        <taxon>Bacillati</taxon>
        <taxon>Actinomycetota</taxon>
        <taxon>Actinomycetes</taxon>
        <taxon>Bifidobacteriales</taxon>
        <taxon>Bifidobacteriaceae</taxon>
        <taxon>Bifidobacterium</taxon>
    </lineage>
</organism>
<dbReference type="EMBL" id="MWWW01000023">
    <property type="protein sequence ID" value="OZG58048.1"/>
    <property type="molecule type" value="Genomic_DNA"/>
</dbReference>